<dbReference type="SUPFAM" id="SSF57701">
    <property type="entry name" value="Zn2/Cys6 DNA-binding domain"/>
    <property type="match status" value="1"/>
</dbReference>
<sequence length="478" mass="53878">MEASVTRNRNPKLRTACDRCYELKERCERATTSAHCERCERLGLACLKVRPLRPMGRRTNAEKDFVSRMSPGNTSGKRRKLGQISTSMDACLDALPDLQPEEKELLLFLLGQPESLDQFVVSSSFQVEQQHSLATQLQMPDALPLLKDAYLAYAITLRQLQSGSVTDIDTSTCVGYISKAMRALQSLPVLHSQHTVLCHTLGSILAFSIYSAIGVGVPDICRYCLGTTNPVVGTTMFDAHKDPWQSFLVLLETMDCLVYRRKPIQSIQIPGFAIDRRLGLCLPLLPYYHDLCVISNSLLNTTDVAMLALLQKQLDSIHAVLELWQPSHLDQLVGQFDSADIVNLLAQAKVYRLAALLVGHRLQFPFNCEDVQAEIWSKEAMMEFEMAKSVTKRPLRFVTLPFIVAAVEVRDESLRFKTLQHVDDYVDHYSPILQKATKTFLSRVWHERDLNLTSRWFDSIHKPCPVIASIDATCFSSS</sequence>
<dbReference type="OrthoDB" id="4137815at2759"/>
<dbReference type="GO" id="GO:0008270">
    <property type="term" value="F:zinc ion binding"/>
    <property type="evidence" value="ECO:0007669"/>
    <property type="project" value="InterPro"/>
</dbReference>
<accession>A0A8H8RAS4</accession>
<dbReference type="InterPro" id="IPR036864">
    <property type="entry name" value="Zn2-C6_fun-type_DNA-bd_sf"/>
</dbReference>
<dbReference type="CDD" id="cd00067">
    <property type="entry name" value="GAL4"/>
    <property type="match status" value="1"/>
</dbReference>
<keyword evidence="1" id="KW-0539">Nucleus</keyword>
<evidence type="ECO:0000256" key="1">
    <source>
        <dbReference type="ARBA" id="ARBA00023242"/>
    </source>
</evidence>
<evidence type="ECO:0000313" key="4">
    <source>
        <dbReference type="Proteomes" id="UP000431533"/>
    </source>
</evidence>
<dbReference type="RefSeq" id="XP_031009523.1">
    <property type="nucleotide sequence ID" value="XM_031145383.1"/>
</dbReference>
<dbReference type="Gene3D" id="4.10.240.10">
    <property type="entry name" value="Zn(2)-C6 fungal-type DNA-binding domain"/>
    <property type="match status" value="1"/>
</dbReference>
<dbReference type="AlphaFoldDB" id="A0A8H8RAS4"/>
<organism evidence="3 4">
    <name type="scientific">Lachnellula hyalina</name>
    <dbReference type="NCBI Taxonomy" id="1316788"/>
    <lineage>
        <taxon>Eukaryota</taxon>
        <taxon>Fungi</taxon>
        <taxon>Dikarya</taxon>
        <taxon>Ascomycota</taxon>
        <taxon>Pezizomycotina</taxon>
        <taxon>Leotiomycetes</taxon>
        <taxon>Helotiales</taxon>
        <taxon>Lachnaceae</taxon>
        <taxon>Lachnellula</taxon>
    </lineage>
</organism>
<feature type="domain" description="Zn(2)-C6 fungal-type" evidence="2">
    <location>
        <begin position="16"/>
        <end position="46"/>
    </location>
</feature>
<dbReference type="InterPro" id="IPR001138">
    <property type="entry name" value="Zn2Cys6_DnaBD"/>
</dbReference>
<name>A0A8H8RAS4_9HELO</name>
<gene>
    <name evidence="3" type="ORF">LHYA1_G000391</name>
</gene>
<dbReference type="PROSITE" id="PS50048">
    <property type="entry name" value="ZN2_CY6_FUNGAL_2"/>
    <property type="match status" value="1"/>
</dbReference>
<protein>
    <recommendedName>
        <fullName evidence="2">Zn(2)-C6 fungal-type domain-containing protein</fullName>
    </recommendedName>
</protein>
<evidence type="ECO:0000259" key="2">
    <source>
        <dbReference type="PROSITE" id="PS50048"/>
    </source>
</evidence>
<dbReference type="SMART" id="SM00066">
    <property type="entry name" value="GAL4"/>
    <property type="match status" value="1"/>
</dbReference>
<proteinExistence type="predicted"/>
<reference evidence="3 4" key="1">
    <citation type="submission" date="2018-05" db="EMBL/GenBank/DDBJ databases">
        <title>Genome sequencing and assembly of the regulated plant pathogen Lachnellula willkommii and related sister species for the development of diagnostic species identification markers.</title>
        <authorList>
            <person name="Giroux E."/>
            <person name="Bilodeau G."/>
        </authorList>
    </citation>
    <scope>NUCLEOTIDE SEQUENCE [LARGE SCALE GENOMIC DNA]</scope>
    <source>
        <strain evidence="3 4">CBS 185.66</strain>
    </source>
</reference>
<comment type="caution">
    <text evidence="3">The sequence shown here is derived from an EMBL/GenBank/DDBJ whole genome shotgun (WGS) entry which is preliminary data.</text>
</comment>
<dbReference type="Proteomes" id="UP000431533">
    <property type="component" value="Unassembled WGS sequence"/>
</dbReference>
<dbReference type="EMBL" id="QGMH01000004">
    <property type="protein sequence ID" value="TVY30738.1"/>
    <property type="molecule type" value="Genomic_DNA"/>
</dbReference>
<keyword evidence="4" id="KW-1185">Reference proteome</keyword>
<evidence type="ECO:0000313" key="3">
    <source>
        <dbReference type="EMBL" id="TVY30738.1"/>
    </source>
</evidence>
<dbReference type="GO" id="GO:0000981">
    <property type="term" value="F:DNA-binding transcription factor activity, RNA polymerase II-specific"/>
    <property type="evidence" value="ECO:0007669"/>
    <property type="project" value="InterPro"/>
</dbReference>
<dbReference type="GeneID" id="41980589"/>